<gene>
    <name evidence="1" type="ORF">EL17_23235</name>
</gene>
<dbReference type="AlphaFoldDB" id="A0A074KTV5"/>
<evidence type="ECO:0000313" key="2">
    <source>
        <dbReference type="Proteomes" id="UP000027821"/>
    </source>
</evidence>
<name>A0A074KTV5_9BACT</name>
<accession>A0A074KTV5</accession>
<keyword evidence="2" id="KW-1185">Reference proteome</keyword>
<reference evidence="1 2" key="1">
    <citation type="submission" date="2014-04" db="EMBL/GenBank/DDBJ databases">
        <title>Characterization and application of a salt tolerant electro-active bacterium.</title>
        <authorList>
            <person name="Yang L."/>
            <person name="Wei S."/>
            <person name="Tay Q.X.M."/>
        </authorList>
    </citation>
    <scope>NUCLEOTIDE SEQUENCE [LARGE SCALE GENOMIC DNA]</scope>
    <source>
        <strain evidence="1 2">LY1</strain>
    </source>
</reference>
<protein>
    <submittedName>
        <fullName evidence="1">Uncharacterized protein</fullName>
    </submittedName>
</protein>
<dbReference type="EMBL" id="JMIH01000041">
    <property type="protein sequence ID" value="KEO71675.1"/>
    <property type="molecule type" value="Genomic_DNA"/>
</dbReference>
<sequence length="74" mass="8383">MQENPWENTGKYEKSGRLIGVHRVISQKDGYITNADKRGTFFTLHTNGDIVINSIINDPVIPDSYIYTSKSPKI</sequence>
<organism evidence="1 2">
    <name type="scientific">Anditalea andensis</name>
    <dbReference type="NCBI Taxonomy" id="1048983"/>
    <lineage>
        <taxon>Bacteria</taxon>
        <taxon>Pseudomonadati</taxon>
        <taxon>Bacteroidota</taxon>
        <taxon>Cytophagia</taxon>
        <taxon>Cytophagales</taxon>
        <taxon>Cytophagaceae</taxon>
        <taxon>Anditalea</taxon>
    </lineage>
</organism>
<dbReference type="Proteomes" id="UP000027821">
    <property type="component" value="Unassembled WGS sequence"/>
</dbReference>
<comment type="caution">
    <text evidence="1">The sequence shown here is derived from an EMBL/GenBank/DDBJ whole genome shotgun (WGS) entry which is preliminary data.</text>
</comment>
<evidence type="ECO:0000313" key="1">
    <source>
        <dbReference type="EMBL" id="KEO71675.1"/>
    </source>
</evidence>
<dbReference type="STRING" id="1048983.EL17_23235"/>
<proteinExistence type="predicted"/>
<dbReference type="RefSeq" id="WP_035079703.1">
    <property type="nucleotide sequence ID" value="NZ_JMIH01000041.1"/>
</dbReference>